<dbReference type="Gene3D" id="3.90.550.10">
    <property type="entry name" value="Spore Coat Polysaccharide Biosynthesis Protein SpsA, Chain A"/>
    <property type="match status" value="1"/>
</dbReference>
<dbReference type="KEGG" id="paby:Ga0080574_TMP2544"/>
<evidence type="ECO:0000313" key="1">
    <source>
        <dbReference type="EMBL" id="APZ52878.1"/>
    </source>
</evidence>
<dbReference type="EMBL" id="CP015093">
    <property type="protein sequence ID" value="APZ52878.1"/>
    <property type="molecule type" value="Genomic_DNA"/>
</dbReference>
<keyword evidence="1" id="KW-0808">Transferase</keyword>
<protein>
    <submittedName>
        <fullName evidence="1">Putative glycosyltransferase protein</fullName>
    </submittedName>
</protein>
<reference evidence="1 2" key="1">
    <citation type="submission" date="2016-04" db="EMBL/GenBank/DDBJ databases">
        <title>Deep-sea bacteria in the southern Pacific.</title>
        <authorList>
            <person name="Tang K."/>
        </authorList>
    </citation>
    <scope>NUCLEOTIDE SEQUENCE [LARGE SCALE GENOMIC DNA]</scope>
    <source>
        <strain evidence="1 2">JLT2014</strain>
    </source>
</reference>
<dbReference type="STRING" id="1250539.Ga0080574_TMP2544"/>
<dbReference type="GO" id="GO:0016740">
    <property type="term" value="F:transferase activity"/>
    <property type="evidence" value="ECO:0007669"/>
    <property type="project" value="UniProtKB-KW"/>
</dbReference>
<accession>A0A1P8UU31</accession>
<dbReference type="Proteomes" id="UP000187059">
    <property type="component" value="Chromosome"/>
</dbReference>
<dbReference type="AlphaFoldDB" id="A0A1P8UU31"/>
<organism evidence="1 2">
    <name type="scientific">Salipiger abyssi</name>
    <dbReference type="NCBI Taxonomy" id="1250539"/>
    <lineage>
        <taxon>Bacteria</taxon>
        <taxon>Pseudomonadati</taxon>
        <taxon>Pseudomonadota</taxon>
        <taxon>Alphaproteobacteria</taxon>
        <taxon>Rhodobacterales</taxon>
        <taxon>Roseobacteraceae</taxon>
        <taxon>Salipiger</taxon>
    </lineage>
</organism>
<gene>
    <name evidence="1" type="ORF">Ga0080574_TMP2544</name>
</gene>
<name>A0A1P8UU31_9RHOB</name>
<dbReference type="InterPro" id="IPR029044">
    <property type="entry name" value="Nucleotide-diphossugar_trans"/>
</dbReference>
<proteinExistence type="predicted"/>
<evidence type="ECO:0000313" key="2">
    <source>
        <dbReference type="Proteomes" id="UP000187059"/>
    </source>
</evidence>
<sequence>MFPGATTAETVISEKGLPRQRNAGLDRIAGDCDIVVFYDDDFVPSRHALAGIETAFAALPEVNGMTGFLIADGINAPGFSVDDAEALVAEYDATVAPAGPERAFQVLREGLEGLYGCNMAYRMSAIGEARFDEALPLYGWQEDIDFAARIPGGRIKTDAFAGVHRGAKSGRETSGRRLGYSQIANTWYLWRKGTMSLKFAAKLALRNTAANHLKAWRPEPWIDRKGRAAGNRRAFAEIVSGRAHPSRILDF</sequence>
<dbReference type="SUPFAM" id="SSF53448">
    <property type="entry name" value="Nucleotide-diphospho-sugar transferases"/>
    <property type="match status" value="1"/>
</dbReference>
<keyword evidence="2" id="KW-1185">Reference proteome</keyword>